<accession>A0ACC2UG38</accession>
<evidence type="ECO:0000313" key="1">
    <source>
        <dbReference type="EMBL" id="KAJ9085867.1"/>
    </source>
</evidence>
<reference evidence="1" key="1">
    <citation type="submission" date="2022-04" db="EMBL/GenBank/DDBJ databases">
        <title>Genome of the entomopathogenic fungus Entomophthora muscae.</title>
        <authorList>
            <person name="Elya C."/>
            <person name="Lovett B.R."/>
            <person name="Lee E."/>
            <person name="Macias A.M."/>
            <person name="Hajek A.E."/>
            <person name="De Bivort B.L."/>
            <person name="Kasson M.T."/>
            <person name="De Fine Licht H.H."/>
            <person name="Stajich J.E."/>
        </authorList>
    </citation>
    <scope>NUCLEOTIDE SEQUENCE</scope>
    <source>
        <strain evidence="1">Berkeley</strain>
    </source>
</reference>
<dbReference type="EMBL" id="QTSX02000741">
    <property type="protein sequence ID" value="KAJ9085867.1"/>
    <property type="molecule type" value="Genomic_DNA"/>
</dbReference>
<protein>
    <submittedName>
        <fullName evidence="1">Uncharacterized protein</fullName>
    </submittedName>
</protein>
<evidence type="ECO:0000313" key="2">
    <source>
        <dbReference type="Proteomes" id="UP001165960"/>
    </source>
</evidence>
<comment type="caution">
    <text evidence="1">The sequence shown here is derived from an EMBL/GenBank/DDBJ whole genome shotgun (WGS) entry which is preliminary data.</text>
</comment>
<proteinExistence type="predicted"/>
<name>A0ACC2UG38_9FUNG</name>
<gene>
    <name evidence="1" type="ORF">DSO57_1009707</name>
</gene>
<dbReference type="Proteomes" id="UP001165960">
    <property type="component" value="Unassembled WGS sequence"/>
</dbReference>
<keyword evidence="2" id="KW-1185">Reference proteome</keyword>
<sequence>MVESMVHNSGPWSLIGQSVSYIIKLAPSYGGHYPLARLYSVLSQLMSLPMPGFLTISGEALFKSLTCNDLNLHAAGHTLLSSLIEKVPVSSPLNLESNSLVPLQEPMMSVPVPTCMSWLLTGLVLMGLNVYFPQFSHVSSLWTSLRAAVPVLHWAASWWFVSPG</sequence>
<organism evidence="1 2">
    <name type="scientific">Entomophthora muscae</name>
    <dbReference type="NCBI Taxonomy" id="34485"/>
    <lineage>
        <taxon>Eukaryota</taxon>
        <taxon>Fungi</taxon>
        <taxon>Fungi incertae sedis</taxon>
        <taxon>Zoopagomycota</taxon>
        <taxon>Entomophthoromycotina</taxon>
        <taxon>Entomophthoromycetes</taxon>
        <taxon>Entomophthorales</taxon>
        <taxon>Entomophthoraceae</taxon>
        <taxon>Entomophthora</taxon>
    </lineage>
</organism>